<evidence type="ECO:0000256" key="1">
    <source>
        <dbReference type="ARBA" id="ARBA00000085"/>
    </source>
</evidence>
<evidence type="ECO:0000256" key="10">
    <source>
        <dbReference type="SAM" id="Phobius"/>
    </source>
</evidence>
<feature type="transmembrane region" description="Helical" evidence="10">
    <location>
        <begin position="199"/>
        <end position="218"/>
    </location>
</feature>
<dbReference type="SMART" id="SM00388">
    <property type="entry name" value="HisKA"/>
    <property type="match status" value="1"/>
</dbReference>
<evidence type="ECO:0000313" key="13">
    <source>
        <dbReference type="Proteomes" id="UP001597441"/>
    </source>
</evidence>
<dbReference type="RefSeq" id="WP_388017898.1">
    <property type="nucleotide sequence ID" value="NZ_JBHUDT010000003.1"/>
</dbReference>
<dbReference type="InterPro" id="IPR004358">
    <property type="entry name" value="Sig_transdc_His_kin-like_C"/>
</dbReference>
<name>A0ABW5JVB4_9FLAO</name>
<dbReference type="InterPro" id="IPR003594">
    <property type="entry name" value="HATPase_dom"/>
</dbReference>
<evidence type="ECO:0000313" key="12">
    <source>
        <dbReference type="EMBL" id="MFD2535437.1"/>
    </source>
</evidence>
<dbReference type="Gene3D" id="1.10.287.130">
    <property type="match status" value="1"/>
</dbReference>
<feature type="domain" description="Histidine kinase" evidence="11">
    <location>
        <begin position="255"/>
        <end position="473"/>
    </location>
</feature>
<dbReference type="InterPro" id="IPR050351">
    <property type="entry name" value="BphY/WalK/GraS-like"/>
</dbReference>
<dbReference type="InterPro" id="IPR005467">
    <property type="entry name" value="His_kinase_dom"/>
</dbReference>
<reference evidence="13" key="1">
    <citation type="journal article" date="2019" name="Int. J. Syst. Evol. Microbiol.">
        <title>The Global Catalogue of Microorganisms (GCM) 10K type strain sequencing project: providing services to taxonomists for standard genome sequencing and annotation.</title>
        <authorList>
            <consortium name="The Broad Institute Genomics Platform"/>
            <consortium name="The Broad Institute Genome Sequencing Center for Infectious Disease"/>
            <person name="Wu L."/>
            <person name="Ma J."/>
        </authorList>
    </citation>
    <scope>NUCLEOTIDE SEQUENCE [LARGE SCALE GENOMIC DNA]</scope>
    <source>
        <strain evidence="13">KCTC 42903</strain>
    </source>
</reference>
<dbReference type="Gene3D" id="3.30.565.10">
    <property type="entry name" value="Histidine kinase-like ATPase, C-terminal domain"/>
    <property type="match status" value="1"/>
</dbReference>
<proteinExistence type="predicted"/>
<sequence length="473" mass="54621">MFYEIYKEQNTYTQIIDNKFKSEKIINEIRQSSENLTRLARLYTNTKDTLYRNQFFEVLNINKGQSPRPHYFNRVYWNVLTTKDKQPPFAKSIKKSARELIKESDFDPKEEEAIMRALNNSLALTRIEIEAFTTLDGQHGDKIIDEQENQKKAINMVNSEHYHKQVILIMEDLNKAYEWLETRTNKNINALNAKISGKIILVSIIFFFLLIGILLIIYDTLNLKKDTINQLQDSVEKKTKELRDLNTSKDLFFSIIAHDLKGPFNSLIGFSNLMFDEVKASKNKELLDTVNIIKKASENTFELLQNLLEWAQMQSGRIKFNREYVSLNKILDQVLNISTIQSRQKNIEIITAVSHTCFMVFVDRNMIRTVLRNLISNAIKYSHENGTIKVSCIIEDDTVKVSVSDNGVGISQENVDRLFKLKYSQKTLGTYGEKGTGLGLILVKDFIDKHNGKIWVESELGKGSTFIFTIPIA</sequence>
<dbReference type="Pfam" id="PF02518">
    <property type="entry name" value="HATPase_c"/>
    <property type="match status" value="1"/>
</dbReference>
<dbReference type="InterPro" id="IPR036890">
    <property type="entry name" value="HATPase_C_sf"/>
</dbReference>
<keyword evidence="10" id="KW-1133">Transmembrane helix</keyword>
<organism evidence="12 13">
    <name type="scientific">Gelatiniphilus marinus</name>
    <dbReference type="NCBI Taxonomy" id="1759464"/>
    <lineage>
        <taxon>Bacteria</taxon>
        <taxon>Pseudomonadati</taxon>
        <taxon>Bacteroidota</taxon>
        <taxon>Flavobacteriia</taxon>
        <taxon>Flavobacteriales</taxon>
        <taxon>Flavobacteriaceae</taxon>
        <taxon>Gelatiniphilus</taxon>
    </lineage>
</organism>
<keyword evidence="3" id="KW-0597">Phosphoprotein</keyword>
<keyword evidence="9" id="KW-0175">Coiled coil</keyword>
<keyword evidence="7" id="KW-0067">ATP-binding</keyword>
<accession>A0ABW5JVB4</accession>
<evidence type="ECO:0000256" key="2">
    <source>
        <dbReference type="ARBA" id="ARBA00012438"/>
    </source>
</evidence>
<keyword evidence="10" id="KW-0812">Transmembrane</keyword>
<dbReference type="PANTHER" id="PTHR42878:SF7">
    <property type="entry name" value="SENSOR HISTIDINE KINASE GLRK"/>
    <property type="match status" value="1"/>
</dbReference>
<evidence type="ECO:0000256" key="3">
    <source>
        <dbReference type="ARBA" id="ARBA00022553"/>
    </source>
</evidence>
<comment type="catalytic activity">
    <reaction evidence="1">
        <text>ATP + protein L-histidine = ADP + protein N-phospho-L-histidine.</text>
        <dbReference type="EC" id="2.7.13.3"/>
    </reaction>
</comment>
<dbReference type="PANTHER" id="PTHR42878">
    <property type="entry name" value="TWO-COMPONENT HISTIDINE KINASE"/>
    <property type="match status" value="1"/>
</dbReference>
<dbReference type="SUPFAM" id="SSF47384">
    <property type="entry name" value="Homodimeric domain of signal transducing histidine kinase"/>
    <property type="match status" value="1"/>
</dbReference>
<evidence type="ECO:0000259" key="11">
    <source>
        <dbReference type="PROSITE" id="PS50109"/>
    </source>
</evidence>
<keyword evidence="8" id="KW-0902">Two-component regulatory system</keyword>
<dbReference type="SMART" id="SM00387">
    <property type="entry name" value="HATPase_c"/>
    <property type="match status" value="1"/>
</dbReference>
<dbReference type="InterPro" id="IPR036097">
    <property type="entry name" value="HisK_dim/P_sf"/>
</dbReference>
<evidence type="ECO:0000256" key="5">
    <source>
        <dbReference type="ARBA" id="ARBA00022741"/>
    </source>
</evidence>
<dbReference type="EC" id="2.7.13.3" evidence="2"/>
<dbReference type="CDD" id="cd00075">
    <property type="entry name" value="HATPase"/>
    <property type="match status" value="1"/>
</dbReference>
<protein>
    <recommendedName>
        <fullName evidence="2">histidine kinase</fullName>
        <ecNumber evidence="2">2.7.13.3</ecNumber>
    </recommendedName>
</protein>
<dbReference type="Proteomes" id="UP001597441">
    <property type="component" value="Unassembled WGS sequence"/>
</dbReference>
<evidence type="ECO:0000256" key="8">
    <source>
        <dbReference type="ARBA" id="ARBA00023012"/>
    </source>
</evidence>
<evidence type="ECO:0000256" key="7">
    <source>
        <dbReference type="ARBA" id="ARBA00022840"/>
    </source>
</evidence>
<dbReference type="InterPro" id="IPR003661">
    <property type="entry name" value="HisK_dim/P_dom"/>
</dbReference>
<keyword evidence="4" id="KW-0808">Transferase</keyword>
<keyword evidence="10" id="KW-0472">Membrane</keyword>
<dbReference type="GO" id="GO:0016301">
    <property type="term" value="F:kinase activity"/>
    <property type="evidence" value="ECO:0007669"/>
    <property type="project" value="UniProtKB-KW"/>
</dbReference>
<dbReference type="CDD" id="cd00082">
    <property type="entry name" value="HisKA"/>
    <property type="match status" value="1"/>
</dbReference>
<dbReference type="PRINTS" id="PR00344">
    <property type="entry name" value="BCTRLSENSOR"/>
</dbReference>
<evidence type="ECO:0000256" key="4">
    <source>
        <dbReference type="ARBA" id="ARBA00022679"/>
    </source>
</evidence>
<dbReference type="PROSITE" id="PS50109">
    <property type="entry name" value="HIS_KIN"/>
    <property type="match status" value="1"/>
</dbReference>
<keyword evidence="13" id="KW-1185">Reference proteome</keyword>
<dbReference type="Pfam" id="PF00512">
    <property type="entry name" value="HisKA"/>
    <property type="match status" value="1"/>
</dbReference>
<dbReference type="EMBL" id="JBHULK010000003">
    <property type="protein sequence ID" value="MFD2535437.1"/>
    <property type="molecule type" value="Genomic_DNA"/>
</dbReference>
<comment type="caution">
    <text evidence="12">The sequence shown here is derived from an EMBL/GenBank/DDBJ whole genome shotgun (WGS) entry which is preliminary data.</text>
</comment>
<evidence type="ECO:0000256" key="6">
    <source>
        <dbReference type="ARBA" id="ARBA00022777"/>
    </source>
</evidence>
<keyword evidence="6 12" id="KW-0418">Kinase</keyword>
<gene>
    <name evidence="12" type="ORF">ACFSQS_10025</name>
</gene>
<feature type="coiled-coil region" evidence="9">
    <location>
        <begin position="221"/>
        <end position="248"/>
    </location>
</feature>
<evidence type="ECO:0000256" key="9">
    <source>
        <dbReference type="SAM" id="Coils"/>
    </source>
</evidence>
<dbReference type="SUPFAM" id="SSF55874">
    <property type="entry name" value="ATPase domain of HSP90 chaperone/DNA topoisomerase II/histidine kinase"/>
    <property type="match status" value="1"/>
</dbReference>
<keyword evidence="5" id="KW-0547">Nucleotide-binding</keyword>